<dbReference type="AlphaFoldDB" id="A0A0G0KE42"/>
<dbReference type="PANTHER" id="PTHR21666:SF270">
    <property type="entry name" value="MUREIN HYDROLASE ACTIVATOR ENVC"/>
    <property type="match status" value="1"/>
</dbReference>
<comment type="caution">
    <text evidence="3">The sequence shown here is derived from an EMBL/GenBank/DDBJ whole genome shotgun (WGS) entry which is preliminary data.</text>
</comment>
<feature type="domain" description="LysM" evidence="2">
    <location>
        <begin position="121"/>
        <end position="164"/>
    </location>
</feature>
<dbReference type="InterPro" id="IPR016047">
    <property type="entry name" value="M23ase_b-sheet_dom"/>
</dbReference>
<dbReference type="CDD" id="cd00118">
    <property type="entry name" value="LysM"/>
    <property type="match status" value="1"/>
</dbReference>
<evidence type="ECO:0000256" key="1">
    <source>
        <dbReference type="SAM" id="Phobius"/>
    </source>
</evidence>
<dbReference type="InterPro" id="IPR050570">
    <property type="entry name" value="Cell_wall_metabolism_enzyme"/>
</dbReference>
<sequence>MGKKIRNRIPDSLIDFSQRKLLPYLAIIIIAGFTVIADIAKAAENSSVYVPSEEVMDISPADVAQVVSVVGPYTTKIDEDPLTVALAMENKDFLGKPVLASTEITAQPQVQKAPEKRTKTITYTVEGSDTLSSIAWKYGLKIASVKAVNSLTSDMIRPGQQLRLPPQDVDPSTINNLQKKKVAGASITAFAGTFRRPTSGFAMSQPFGHTSFENFHDGIDLDSRSGTTLFAAASGRVVSVTRGWGGGFGNHIEIDHGGGFKTLYGHMASFSVSSGQMVNQGQVIGKMGNTGWSTGTHVHFRITINGRAVNPLSYL</sequence>
<organism evidence="3 4">
    <name type="scientific">Berkelbacteria bacterium GW2011_GWB1_38_5</name>
    <dbReference type="NCBI Taxonomy" id="1618336"/>
    <lineage>
        <taxon>Bacteria</taxon>
        <taxon>Candidatus Berkelbacteria</taxon>
    </lineage>
</organism>
<name>A0A0G0KE42_9BACT</name>
<dbReference type="SMART" id="SM00257">
    <property type="entry name" value="LysM"/>
    <property type="match status" value="1"/>
</dbReference>
<dbReference type="GO" id="GO:0004222">
    <property type="term" value="F:metalloendopeptidase activity"/>
    <property type="evidence" value="ECO:0007669"/>
    <property type="project" value="TreeGrafter"/>
</dbReference>
<dbReference type="InterPro" id="IPR011055">
    <property type="entry name" value="Dup_hybrid_motif"/>
</dbReference>
<keyword evidence="1" id="KW-1133">Transmembrane helix</keyword>
<dbReference type="CDD" id="cd12797">
    <property type="entry name" value="M23_peptidase"/>
    <property type="match status" value="1"/>
</dbReference>
<dbReference type="SUPFAM" id="SSF51261">
    <property type="entry name" value="Duplicated hybrid motif"/>
    <property type="match status" value="1"/>
</dbReference>
<dbReference type="EMBL" id="LBUX01000026">
    <property type="protein sequence ID" value="KKQ73760.1"/>
    <property type="molecule type" value="Genomic_DNA"/>
</dbReference>
<accession>A0A0G0KE42</accession>
<dbReference type="PANTHER" id="PTHR21666">
    <property type="entry name" value="PEPTIDASE-RELATED"/>
    <property type="match status" value="1"/>
</dbReference>
<keyword evidence="1" id="KW-0812">Transmembrane</keyword>
<dbReference type="PROSITE" id="PS51782">
    <property type="entry name" value="LYSM"/>
    <property type="match status" value="1"/>
</dbReference>
<evidence type="ECO:0000313" key="3">
    <source>
        <dbReference type="EMBL" id="KKQ73760.1"/>
    </source>
</evidence>
<dbReference type="STRING" id="1618336.US94_C0026G0007"/>
<feature type="transmembrane region" description="Helical" evidence="1">
    <location>
        <begin position="21"/>
        <end position="40"/>
    </location>
</feature>
<evidence type="ECO:0000259" key="2">
    <source>
        <dbReference type="PROSITE" id="PS51782"/>
    </source>
</evidence>
<proteinExistence type="predicted"/>
<reference evidence="3 4" key="1">
    <citation type="journal article" date="2015" name="Nature">
        <title>rRNA introns, odd ribosomes, and small enigmatic genomes across a large radiation of phyla.</title>
        <authorList>
            <person name="Brown C.T."/>
            <person name="Hug L.A."/>
            <person name="Thomas B.C."/>
            <person name="Sharon I."/>
            <person name="Castelle C.J."/>
            <person name="Singh A."/>
            <person name="Wilkins M.J."/>
            <person name="Williams K.H."/>
            <person name="Banfield J.F."/>
        </authorList>
    </citation>
    <scope>NUCLEOTIDE SEQUENCE [LARGE SCALE GENOMIC DNA]</scope>
</reference>
<dbReference type="InterPro" id="IPR018392">
    <property type="entry name" value="LysM"/>
</dbReference>
<keyword evidence="1" id="KW-0472">Membrane</keyword>
<protein>
    <submittedName>
        <fullName evidence="3">Cell wall endopeptidase, family M23/M37</fullName>
    </submittedName>
</protein>
<evidence type="ECO:0000313" key="4">
    <source>
        <dbReference type="Proteomes" id="UP000034498"/>
    </source>
</evidence>
<dbReference type="Gene3D" id="3.10.350.10">
    <property type="entry name" value="LysM domain"/>
    <property type="match status" value="1"/>
</dbReference>
<dbReference type="Proteomes" id="UP000034498">
    <property type="component" value="Unassembled WGS sequence"/>
</dbReference>
<gene>
    <name evidence="3" type="ORF">US94_C0026G0007</name>
</gene>
<dbReference type="Pfam" id="PF01476">
    <property type="entry name" value="LysM"/>
    <property type="match status" value="1"/>
</dbReference>
<dbReference type="Gene3D" id="2.70.70.10">
    <property type="entry name" value="Glucose Permease (Domain IIA)"/>
    <property type="match status" value="1"/>
</dbReference>
<dbReference type="Pfam" id="PF01551">
    <property type="entry name" value="Peptidase_M23"/>
    <property type="match status" value="1"/>
</dbReference>
<dbReference type="InterPro" id="IPR036779">
    <property type="entry name" value="LysM_dom_sf"/>
</dbReference>